<gene>
    <name evidence="4" type="ORF">METZ01_LOCUS439635</name>
</gene>
<organism evidence="4">
    <name type="scientific">marine metagenome</name>
    <dbReference type="NCBI Taxonomy" id="408172"/>
    <lineage>
        <taxon>unclassified sequences</taxon>
        <taxon>metagenomes</taxon>
        <taxon>ecological metagenomes</taxon>
    </lineage>
</organism>
<evidence type="ECO:0000313" key="4">
    <source>
        <dbReference type="EMBL" id="SVD86781.1"/>
    </source>
</evidence>
<dbReference type="InterPro" id="IPR016163">
    <property type="entry name" value="Ald_DH_C"/>
</dbReference>
<dbReference type="AlphaFoldDB" id="A0A382YUJ4"/>
<feature type="domain" description="Aldehyde dehydrogenase" evidence="3">
    <location>
        <begin position="1"/>
        <end position="132"/>
    </location>
</feature>
<keyword evidence="2" id="KW-0560">Oxidoreductase</keyword>
<evidence type="ECO:0000256" key="2">
    <source>
        <dbReference type="ARBA" id="ARBA00023002"/>
    </source>
</evidence>
<dbReference type="SUPFAM" id="SSF53720">
    <property type="entry name" value="ALDH-like"/>
    <property type="match status" value="1"/>
</dbReference>
<dbReference type="GO" id="GO:0008911">
    <property type="term" value="F:lactaldehyde dehydrogenase (NAD+) activity"/>
    <property type="evidence" value="ECO:0007669"/>
    <property type="project" value="TreeGrafter"/>
</dbReference>
<dbReference type="PANTHER" id="PTHR42991:SF1">
    <property type="entry name" value="ALDEHYDE DEHYDROGENASE"/>
    <property type="match status" value="1"/>
</dbReference>
<feature type="non-terminal residue" evidence="4">
    <location>
        <position position="1"/>
    </location>
</feature>
<comment type="similarity">
    <text evidence="1">Belongs to the aldehyde dehydrogenase family.</text>
</comment>
<dbReference type="Gene3D" id="3.40.605.10">
    <property type="entry name" value="Aldehyde Dehydrogenase, Chain A, domain 1"/>
    <property type="match status" value="1"/>
</dbReference>
<dbReference type="InterPro" id="IPR016161">
    <property type="entry name" value="Ald_DH/histidinol_DH"/>
</dbReference>
<reference evidence="4" key="1">
    <citation type="submission" date="2018-05" db="EMBL/GenBank/DDBJ databases">
        <authorList>
            <person name="Lanie J.A."/>
            <person name="Ng W.-L."/>
            <person name="Kazmierczak K.M."/>
            <person name="Andrzejewski T.M."/>
            <person name="Davidsen T.M."/>
            <person name="Wayne K.J."/>
            <person name="Tettelin H."/>
            <person name="Glass J.I."/>
            <person name="Rusch D."/>
            <person name="Podicherti R."/>
            <person name="Tsui H.-C.T."/>
            <person name="Winkler M.E."/>
        </authorList>
    </citation>
    <scope>NUCLEOTIDE SEQUENCE</scope>
</reference>
<name>A0A382YUJ4_9ZZZZ</name>
<dbReference type="Gene3D" id="3.40.309.10">
    <property type="entry name" value="Aldehyde Dehydrogenase, Chain A, domain 2"/>
    <property type="match status" value="1"/>
</dbReference>
<dbReference type="InterPro" id="IPR015590">
    <property type="entry name" value="Aldehyde_DH_dom"/>
</dbReference>
<accession>A0A382YUJ4</accession>
<sequence length="137" mass="14606">VQDAIDHGGSVLAGGDFNGRFFEPTVLDNVSPECRISKEEVFGPVVALYPFTEVSDAISRANDVDYGLQAGLFTSSLGTAHHIADALHCGGVMINDSSDYRVDAMPFGGVRGSGLGREGVVHAIHEMTELKTYCFNL</sequence>
<dbReference type="InterPro" id="IPR016162">
    <property type="entry name" value="Ald_DH_N"/>
</dbReference>
<proteinExistence type="inferred from homology"/>
<evidence type="ECO:0000259" key="3">
    <source>
        <dbReference type="Pfam" id="PF00171"/>
    </source>
</evidence>
<evidence type="ECO:0000256" key="1">
    <source>
        <dbReference type="ARBA" id="ARBA00009986"/>
    </source>
</evidence>
<dbReference type="PANTHER" id="PTHR42991">
    <property type="entry name" value="ALDEHYDE DEHYDROGENASE"/>
    <property type="match status" value="1"/>
</dbReference>
<protein>
    <recommendedName>
        <fullName evidence="3">Aldehyde dehydrogenase domain-containing protein</fullName>
    </recommendedName>
</protein>
<dbReference type="EMBL" id="UINC01178560">
    <property type="protein sequence ID" value="SVD86781.1"/>
    <property type="molecule type" value="Genomic_DNA"/>
</dbReference>
<dbReference type="InterPro" id="IPR051020">
    <property type="entry name" value="ALDH-related_metabolic_enz"/>
</dbReference>
<dbReference type="Pfam" id="PF00171">
    <property type="entry name" value="Aldedh"/>
    <property type="match status" value="1"/>
</dbReference>